<evidence type="ECO:0000256" key="6">
    <source>
        <dbReference type="ARBA" id="ARBA00022692"/>
    </source>
</evidence>
<comment type="subcellular location">
    <subcellularLocation>
        <location evidence="2">Endomembrane system</location>
        <topology evidence="2">Multi-pass membrane protein</topology>
    </subcellularLocation>
</comment>
<evidence type="ECO:0000256" key="4">
    <source>
        <dbReference type="ARBA" id="ARBA00012483"/>
    </source>
</evidence>
<dbReference type="InterPro" id="IPR021319">
    <property type="entry name" value="DUF2921"/>
</dbReference>
<feature type="transmembrane region" description="Helical" evidence="10">
    <location>
        <begin position="566"/>
        <end position="587"/>
    </location>
</feature>
<comment type="caution">
    <text evidence="14">The sequence shown here is derived from an EMBL/GenBank/DDBJ whole genome shotgun (WGS) entry which is preliminary data.</text>
</comment>
<dbReference type="EMBL" id="QGNW01000131">
    <property type="protein sequence ID" value="RVW93131.1"/>
    <property type="molecule type" value="Genomic_DNA"/>
</dbReference>
<dbReference type="GO" id="GO:0061630">
    <property type="term" value="F:ubiquitin protein ligase activity"/>
    <property type="evidence" value="ECO:0007669"/>
    <property type="project" value="UniProtKB-EC"/>
</dbReference>
<dbReference type="AlphaFoldDB" id="A0A438I8V0"/>
<feature type="domain" description="DUF2921" evidence="13">
    <location>
        <begin position="904"/>
        <end position="930"/>
    </location>
</feature>
<name>A0A438I8V0_VITVI</name>
<evidence type="ECO:0000256" key="3">
    <source>
        <dbReference type="ARBA" id="ARBA00004906"/>
    </source>
</evidence>
<dbReference type="GO" id="GO:0012505">
    <property type="term" value="C:endomembrane system"/>
    <property type="evidence" value="ECO:0007669"/>
    <property type="project" value="UniProtKB-SubCell"/>
</dbReference>
<evidence type="ECO:0000256" key="7">
    <source>
        <dbReference type="ARBA" id="ARBA00022786"/>
    </source>
</evidence>
<evidence type="ECO:0000256" key="9">
    <source>
        <dbReference type="ARBA" id="ARBA00023136"/>
    </source>
</evidence>
<dbReference type="PANTHER" id="PTHR33389:SF18">
    <property type="entry name" value="OS01G0677900 PROTEIN"/>
    <property type="match status" value="1"/>
</dbReference>
<gene>
    <name evidence="14" type="ORF">CK203_031377</name>
</gene>
<dbReference type="Proteomes" id="UP000288805">
    <property type="component" value="Unassembled WGS sequence"/>
</dbReference>
<evidence type="ECO:0000259" key="13">
    <source>
        <dbReference type="Pfam" id="PF25333"/>
    </source>
</evidence>
<feature type="domain" description="SWEET-like" evidence="12">
    <location>
        <begin position="556"/>
        <end position="810"/>
    </location>
</feature>
<keyword evidence="11" id="KW-0732">Signal</keyword>
<dbReference type="PANTHER" id="PTHR33389">
    <property type="entry name" value="FAMILY PROTEIN, PUTATIVE (DUF2921)-RELATED"/>
    <property type="match status" value="1"/>
</dbReference>
<evidence type="ECO:0000259" key="12">
    <source>
        <dbReference type="Pfam" id="PF11145"/>
    </source>
</evidence>
<evidence type="ECO:0000256" key="11">
    <source>
        <dbReference type="SAM" id="SignalP"/>
    </source>
</evidence>
<reference evidence="14 15" key="1">
    <citation type="journal article" date="2018" name="PLoS Genet.">
        <title>Population sequencing reveals clonal diversity and ancestral inbreeding in the grapevine cultivar Chardonnay.</title>
        <authorList>
            <person name="Roach M.J."/>
            <person name="Johnson D.L."/>
            <person name="Bohlmann J."/>
            <person name="van Vuuren H.J."/>
            <person name="Jones S.J."/>
            <person name="Pretorius I.S."/>
            <person name="Schmidt S.A."/>
            <person name="Borneman A.R."/>
        </authorList>
    </citation>
    <scope>NUCLEOTIDE SEQUENCE [LARGE SCALE GENOMIC DNA]</scope>
    <source>
        <strain evidence="15">cv. Chardonnay</strain>
        <tissue evidence="14">Leaf</tissue>
    </source>
</reference>
<evidence type="ECO:0000256" key="10">
    <source>
        <dbReference type="SAM" id="Phobius"/>
    </source>
</evidence>
<dbReference type="EC" id="2.3.2.27" evidence="4"/>
<evidence type="ECO:0000256" key="5">
    <source>
        <dbReference type="ARBA" id="ARBA00022679"/>
    </source>
</evidence>
<protein>
    <recommendedName>
        <fullName evidence="4">RING-type E3 ubiquitin transferase</fullName>
        <ecNumber evidence="4">2.3.2.27</ecNumber>
    </recommendedName>
</protein>
<feature type="domain" description="DUF2921" evidence="13">
    <location>
        <begin position="347"/>
        <end position="545"/>
    </location>
</feature>
<feature type="domain" description="DUF2921" evidence="13">
    <location>
        <begin position="176"/>
        <end position="320"/>
    </location>
</feature>
<accession>A0A438I8V0</accession>
<keyword evidence="9 10" id="KW-0472">Membrane</keyword>
<evidence type="ECO:0000313" key="14">
    <source>
        <dbReference type="EMBL" id="RVW93131.1"/>
    </source>
</evidence>
<feature type="signal peptide" evidence="11">
    <location>
        <begin position="1"/>
        <end position="21"/>
    </location>
</feature>
<comment type="catalytic activity">
    <reaction evidence="1">
        <text>S-ubiquitinyl-[E2 ubiquitin-conjugating enzyme]-L-cysteine + [acceptor protein]-L-lysine = [E2 ubiquitin-conjugating enzyme]-L-cysteine + N(6)-ubiquitinyl-[acceptor protein]-L-lysine.</text>
        <dbReference type="EC" id="2.3.2.27"/>
    </reaction>
</comment>
<evidence type="ECO:0000256" key="1">
    <source>
        <dbReference type="ARBA" id="ARBA00000900"/>
    </source>
</evidence>
<keyword evidence="5" id="KW-0808">Transferase</keyword>
<keyword evidence="6 10" id="KW-0812">Transmembrane</keyword>
<feature type="chain" id="PRO_5019209897" description="RING-type E3 ubiquitin transferase" evidence="11">
    <location>
        <begin position="22"/>
        <end position="1092"/>
    </location>
</feature>
<feature type="transmembrane region" description="Helical" evidence="10">
    <location>
        <begin position="599"/>
        <end position="622"/>
    </location>
</feature>
<evidence type="ECO:0000313" key="15">
    <source>
        <dbReference type="Proteomes" id="UP000288805"/>
    </source>
</evidence>
<dbReference type="Pfam" id="PF25333">
    <property type="entry name" value="DUF2921_N"/>
    <property type="match status" value="3"/>
</dbReference>
<proteinExistence type="predicted"/>
<sequence length="1092" mass="121832">MASCLLVLVLSTVFSATSVSSSPTQLSYGDHCASIVPESRPTRPEFTTSRFTGFKVGYFTGGTAILGQNSSPYSSQSSKSLSFRTRSLPSFPSYKGSGQNLLGSFAWWGWVLPTPMESLNSAHDSNYFEPISILIFPEMNYKYTLASSGAGCPGGADVPETASLSTNSMNSICSMLSMERFGLEYAHDCNPSQNCSPFGGGIGYLPQFISFTGFQCSDDEEKLQVMVKFRNSSYDYYRAYNPSTTLIGEGSWDVNKNQLCLVACRILNEGDSLVDARIGDCSIKLSLRFPSILSIRNRNTVVGQIWNDKTVNDPGFFSKIMFQSIRNRMTGIPGSKYEYTEIERARKLCLKKKPAEKKGVAYPNGYSSDMQLDMSVRNSTHLVGWAYSELITLGDKFYDRYAQSIVSIEESSVAVATSSASTLENSLETNASDSRPMNVSYRISLTLEPGVKFGDMIISPSNFSGIYTPVEISAEGIYDAKTGFLCMVGCRKLSSPVKTSSNDSMDCEILVNLQFPQLNSKNRGYIKGSMESTREKSDPLYFEHLDLSANSFFGARQSIWRMDFEIIMVLISHTLSCVFVGLQLFYVKKHSEVLPSISLVMLVVLTLGYMIPLVLNFEALFLGSHDQRNALLESGGWIKANEQMKEGHQKGSWAAEKKVLYLALPSYVAGCLIALFFTGERMNMVLQFNPIPFQIPATFPLGDLRSYAGLVLDGFLFPQILLNMFTSSTVKALSIHFIWNHFVRLLPHTYDLYRAHNNAISFNGSYIYANPGADFYSTAWDVIILVGSAVFCYHFLQQRFGGRCILPKRFRELEAYEKIPVNHLFTELKSPTVISALPLSQNCPQPYRSFITLPFSRIPNGYCIGGDRIINQDPYHYSANFSKRWTIIQFPGHPSKLLGWFCELGLEGFWSNSSGKLCMVGSGSAYSSEERWKTEYYRPFNPSTTLVGEARWDDKRNRLCVVACRILNTTDSLANARVGIVQSEQENHAKKDACWKQGTAYPEANSFDMQFDMSVKSSTEIIAWVESHSRRIGPENISYKMSFKLKPGPESDGIINPFSSSSSGCRKLRSEIQILTNDSMDCEILVSSSSLH</sequence>
<evidence type="ECO:0000256" key="8">
    <source>
        <dbReference type="ARBA" id="ARBA00022989"/>
    </source>
</evidence>
<keyword evidence="7" id="KW-0833">Ubl conjugation pathway</keyword>
<feature type="transmembrane region" description="Helical" evidence="10">
    <location>
        <begin position="659"/>
        <end position="677"/>
    </location>
</feature>
<keyword evidence="8 10" id="KW-1133">Transmembrane helix</keyword>
<organism evidence="14 15">
    <name type="scientific">Vitis vinifera</name>
    <name type="common">Grape</name>
    <dbReference type="NCBI Taxonomy" id="29760"/>
    <lineage>
        <taxon>Eukaryota</taxon>
        <taxon>Viridiplantae</taxon>
        <taxon>Streptophyta</taxon>
        <taxon>Embryophyta</taxon>
        <taxon>Tracheophyta</taxon>
        <taxon>Spermatophyta</taxon>
        <taxon>Magnoliopsida</taxon>
        <taxon>eudicotyledons</taxon>
        <taxon>Gunneridae</taxon>
        <taxon>Pentapetalae</taxon>
        <taxon>rosids</taxon>
        <taxon>Vitales</taxon>
        <taxon>Vitaceae</taxon>
        <taxon>Viteae</taxon>
        <taxon>Vitis</taxon>
    </lineage>
</organism>
<feature type="transmembrane region" description="Helical" evidence="10">
    <location>
        <begin position="775"/>
        <end position="796"/>
    </location>
</feature>
<comment type="pathway">
    <text evidence="3">Protein modification; protein ubiquitination.</text>
</comment>
<dbReference type="Pfam" id="PF11145">
    <property type="entry name" value="DUF2921"/>
    <property type="match status" value="1"/>
</dbReference>
<dbReference type="InterPro" id="IPR057425">
    <property type="entry name" value="DUF2921_N"/>
</dbReference>
<evidence type="ECO:0000256" key="2">
    <source>
        <dbReference type="ARBA" id="ARBA00004127"/>
    </source>
</evidence>